<name>A0ABQ5A918_9ASTR</name>
<feature type="compositionally biased region" description="Low complexity" evidence="1">
    <location>
        <begin position="220"/>
        <end position="237"/>
    </location>
</feature>
<dbReference type="Gene3D" id="3.10.10.10">
    <property type="entry name" value="HIV Type 1 Reverse Transcriptase, subunit A, domain 1"/>
    <property type="match status" value="1"/>
</dbReference>
<reference evidence="3" key="2">
    <citation type="submission" date="2022-01" db="EMBL/GenBank/DDBJ databases">
        <authorList>
            <person name="Yamashiro T."/>
            <person name="Shiraishi A."/>
            <person name="Satake H."/>
            <person name="Nakayama K."/>
        </authorList>
    </citation>
    <scope>NUCLEOTIDE SEQUENCE</scope>
</reference>
<proteinExistence type="predicted"/>
<dbReference type="Gene3D" id="3.30.70.270">
    <property type="match status" value="1"/>
</dbReference>
<feature type="domain" description="Reverse transcriptase" evidence="2">
    <location>
        <begin position="631"/>
        <end position="767"/>
    </location>
</feature>
<feature type="compositionally biased region" description="Basic and acidic residues" evidence="1">
    <location>
        <begin position="262"/>
        <end position="273"/>
    </location>
</feature>
<keyword evidence="3" id="KW-0548">Nucleotidyltransferase</keyword>
<gene>
    <name evidence="3" type="ORF">Tco_0820010</name>
</gene>
<dbReference type="Proteomes" id="UP001151760">
    <property type="component" value="Unassembled WGS sequence"/>
</dbReference>
<dbReference type="GO" id="GO:0003964">
    <property type="term" value="F:RNA-directed DNA polymerase activity"/>
    <property type="evidence" value="ECO:0007669"/>
    <property type="project" value="UniProtKB-KW"/>
</dbReference>
<dbReference type="PANTHER" id="PTHR24559">
    <property type="entry name" value="TRANSPOSON TY3-I GAG-POL POLYPROTEIN"/>
    <property type="match status" value="1"/>
</dbReference>
<keyword evidence="4" id="KW-1185">Reference proteome</keyword>
<dbReference type="InterPro" id="IPR000477">
    <property type="entry name" value="RT_dom"/>
</dbReference>
<keyword evidence="3" id="KW-0695">RNA-directed DNA polymerase</keyword>
<keyword evidence="3" id="KW-0808">Transferase</keyword>
<evidence type="ECO:0000313" key="4">
    <source>
        <dbReference type="Proteomes" id="UP001151760"/>
    </source>
</evidence>
<dbReference type="InterPro" id="IPR043128">
    <property type="entry name" value="Rev_trsase/Diguanyl_cyclase"/>
</dbReference>
<protein>
    <submittedName>
        <fullName evidence="3">Reverse transcriptase domain-containing protein</fullName>
    </submittedName>
</protein>
<evidence type="ECO:0000256" key="1">
    <source>
        <dbReference type="SAM" id="MobiDB-lite"/>
    </source>
</evidence>
<comment type="caution">
    <text evidence="3">The sequence shown here is derived from an EMBL/GenBank/DDBJ whole genome shotgun (WGS) entry which is preliminary data.</text>
</comment>
<feature type="region of interest" description="Disordered" evidence="1">
    <location>
        <begin position="218"/>
        <end position="313"/>
    </location>
</feature>
<dbReference type="InterPro" id="IPR053134">
    <property type="entry name" value="RNA-dir_DNA_polymerase"/>
</dbReference>
<dbReference type="PANTHER" id="PTHR24559:SF444">
    <property type="entry name" value="REVERSE TRANSCRIPTASE DOMAIN-CONTAINING PROTEIN"/>
    <property type="match status" value="1"/>
</dbReference>
<feature type="region of interest" description="Disordered" evidence="1">
    <location>
        <begin position="88"/>
        <end position="129"/>
    </location>
</feature>
<dbReference type="InterPro" id="IPR043502">
    <property type="entry name" value="DNA/RNA_pol_sf"/>
</dbReference>
<organism evidence="3 4">
    <name type="scientific">Tanacetum coccineum</name>
    <dbReference type="NCBI Taxonomy" id="301880"/>
    <lineage>
        <taxon>Eukaryota</taxon>
        <taxon>Viridiplantae</taxon>
        <taxon>Streptophyta</taxon>
        <taxon>Embryophyta</taxon>
        <taxon>Tracheophyta</taxon>
        <taxon>Spermatophyta</taxon>
        <taxon>Magnoliopsida</taxon>
        <taxon>eudicotyledons</taxon>
        <taxon>Gunneridae</taxon>
        <taxon>Pentapetalae</taxon>
        <taxon>asterids</taxon>
        <taxon>campanulids</taxon>
        <taxon>Asterales</taxon>
        <taxon>Asteraceae</taxon>
        <taxon>Asteroideae</taxon>
        <taxon>Anthemideae</taxon>
        <taxon>Anthemidinae</taxon>
        <taxon>Tanacetum</taxon>
    </lineage>
</organism>
<feature type="compositionally biased region" description="Polar residues" evidence="1">
    <location>
        <begin position="100"/>
        <end position="126"/>
    </location>
</feature>
<dbReference type="Pfam" id="PF00078">
    <property type="entry name" value="RVT_1"/>
    <property type="match status" value="1"/>
</dbReference>
<dbReference type="CDD" id="cd01647">
    <property type="entry name" value="RT_LTR"/>
    <property type="match status" value="1"/>
</dbReference>
<evidence type="ECO:0000313" key="3">
    <source>
        <dbReference type="EMBL" id="GJS98840.1"/>
    </source>
</evidence>
<reference evidence="3" key="1">
    <citation type="journal article" date="2022" name="Int. J. Mol. Sci.">
        <title>Draft Genome of Tanacetum Coccineum: Genomic Comparison of Closely Related Tanacetum-Family Plants.</title>
        <authorList>
            <person name="Yamashiro T."/>
            <person name="Shiraishi A."/>
            <person name="Nakayama K."/>
            <person name="Satake H."/>
        </authorList>
    </citation>
    <scope>NUCLEOTIDE SEQUENCE</scope>
</reference>
<evidence type="ECO:0000259" key="2">
    <source>
        <dbReference type="Pfam" id="PF00078"/>
    </source>
</evidence>
<sequence>MQQIAASLEDKMTIKMNKMLNEMKALVITTPAPVKAVEELCVTYGSNHNFNHCPLTRCGNDFPFFHDNIQQFLQTAVVGNFLQRNQPSNLASQMKPPGFNQPNVQTNQNRYQGTNSNFNQNRGTSFNQNRQNNQNQVYQAPPYQPPINQVLPYQPPINSVSKTEFESYSKANDANMNNLQMKLDNFQRTQNDFQRVYNDSQKKQDDFQKMMLSFMQSYHSNQPSTSSSLPSNTIPNPRNEAKAITTRSGASYDGPPIPPPVVEKESEVTKDTELPSTEDIQPPIVQEQTKDKEPIEEPSFVANKAKPNLPYPSRLNKQKIREKDDILASKFMEIFPDPRVPLILGRPFLRTAHALIDVYEGEITLRNDDQSLTLKCGDAPSISYNNLESLKKVDLIDVTCEANHQSSCDFSIQASLGHNDPGTLYIASVSPVFNATYYDPEGDILILEALLNNDPLPSPNQGDYYPGIQKDLKVVEPKQPSLEPKDEIPEVELKELPPHLEYAFLEENNKLPVIISKDLSQEEKTSLINVLKNRKQAIAWKLSDIRGIDPEFCSHKILLEDDYQPSVQHQRRVNPKIHDVIKKEVEKLLDAGLIYPISDSPWVSPVHCVPKKGGMTVVTNEENELVPTRLVTGWRVCIDYRKLNEATCKDHFPLPFMDQMLERLAGNEFYCFLDGFFGYFQIPIEPKDQEKTTFTCPYGTFAYRRMPFGLCNAPGTFQRCMMAIFHDMIEKTMEVFMDDFSVFGDSFSSCLANLDKMLKRCEDTKLALIGKRAIS</sequence>
<accession>A0ABQ5A918</accession>
<dbReference type="EMBL" id="BQNB010012074">
    <property type="protein sequence ID" value="GJS98840.1"/>
    <property type="molecule type" value="Genomic_DNA"/>
</dbReference>
<dbReference type="SUPFAM" id="SSF56672">
    <property type="entry name" value="DNA/RNA polymerases"/>
    <property type="match status" value="1"/>
</dbReference>